<dbReference type="Proteomes" id="UP000195879">
    <property type="component" value="Chromosome 1"/>
</dbReference>
<name>A0A1D3RR20_PLACE</name>
<dbReference type="AlphaFoldDB" id="A0A1D3RR20"/>
<feature type="chain" id="PRO_5008920282" evidence="2">
    <location>
        <begin position="21"/>
        <end position="160"/>
    </location>
</feature>
<dbReference type="EMBL" id="LT608195">
    <property type="protein sequence ID" value="SCN58585.1"/>
    <property type="molecule type" value="Genomic_DNA"/>
</dbReference>
<organism evidence="3 4">
    <name type="scientific">Plasmodium chabaudi adami</name>
    <dbReference type="NCBI Taxonomy" id="5826"/>
    <lineage>
        <taxon>Eukaryota</taxon>
        <taxon>Sar</taxon>
        <taxon>Alveolata</taxon>
        <taxon>Apicomplexa</taxon>
        <taxon>Aconoidasida</taxon>
        <taxon>Haemosporida</taxon>
        <taxon>Plasmodiidae</taxon>
        <taxon>Plasmodium</taxon>
        <taxon>Plasmodium (Vinckeia)</taxon>
    </lineage>
</organism>
<accession>A0A1D3RR20</accession>
<feature type="compositionally biased region" description="Polar residues" evidence="1">
    <location>
        <begin position="69"/>
        <end position="84"/>
    </location>
</feature>
<evidence type="ECO:0000256" key="1">
    <source>
        <dbReference type="SAM" id="MobiDB-lite"/>
    </source>
</evidence>
<evidence type="ECO:0000313" key="4">
    <source>
        <dbReference type="Proteomes" id="UP000195879"/>
    </source>
</evidence>
<evidence type="ECO:0000313" key="3">
    <source>
        <dbReference type="EMBL" id="SCN58585.1"/>
    </source>
</evidence>
<sequence length="160" mass="18131">MKYLTHIFFFITLLQLRINKYDNNDQALGRFLNIRNGRILADCHNETDENDNQSKKKKNQPAYAPTSIPPNRNSFPNMGNTKKTPTGFHPQPTQGHQKTPYNLPAGFDIYNSEFMIKLRQNAKLIMVSSASAFFLIEDLGAKAMLFLIFAAAALAYLTSI</sequence>
<reference evidence="3 4" key="1">
    <citation type="submission" date="2016-08" db="EMBL/GenBank/DDBJ databases">
        <authorList>
            <consortium name="Pathogen Informatics"/>
        </authorList>
    </citation>
    <scope>NUCLEOTIDE SEQUENCE [LARGE SCALE GENOMIC DNA]</scope>
    <source>
        <strain evidence="3 4">DK</strain>
    </source>
</reference>
<proteinExistence type="predicted"/>
<gene>
    <name evidence="3" type="primary">SMAC</name>
    <name evidence="3" type="ORF">PCHDK_000005700</name>
</gene>
<protein>
    <submittedName>
        <fullName evidence="3">Schizont membrane associated cytoadherence protein, putative</fullName>
    </submittedName>
</protein>
<evidence type="ECO:0000256" key="2">
    <source>
        <dbReference type="SAM" id="SignalP"/>
    </source>
</evidence>
<feature type="signal peptide" evidence="2">
    <location>
        <begin position="1"/>
        <end position="20"/>
    </location>
</feature>
<keyword evidence="2" id="KW-0732">Signal</keyword>
<feature type="region of interest" description="Disordered" evidence="1">
    <location>
        <begin position="45"/>
        <end position="96"/>
    </location>
</feature>
<dbReference type="OrthoDB" id="372762at2759"/>